<feature type="domain" description="VOC" evidence="1">
    <location>
        <begin position="6"/>
        <end position="120"/>
    </location>
</feature>
<dbReference type="EMBL" id="JSYZ01000004">
    <property type="protein sequence ID" value="KPA92132.1"/>
    <property type="molecule type" value="Genomic_DNA"/>
</dbReference>
<comment type="caution">
    <text evidence="2">The sequence shown here is derived from an EMBL/GenBank/DDBJ whole genome shotgun (WGS) entry which is preliminary data.</text>
</comment>
<sequence>MPNDTTLCFCTLAVPDLVAAEAFYVDVLGLRVSRRYAATVWISLDVDEQRGAGLGLIEDPAMARPSTKTMIDLQVTDLDQIFNRLATRVEVIEPPVRTGWGSYKATIQDPFGNRLGLVARG</sequence>
<dbReference type="RefSeq" id="WP_054057965.1">
    <property type="nucleotide sequence ID" value="NZ_JSYZ01000004.1"/>
</dbReference>
<evidence type="ECO:0000313" key="3">
    <source>
        <dbReference type="Proteomes" id="UP000037931"/>
    </source>
</evidence>
<dbReference type="Pfam" id="PF00903">
    <property type="entry name" value="Glyoxalase"/>
    <property type="match status" value="1"/>
</dbReference>
<evidence type="ECO:0000259" key="1">
    <source>
        <dbReference type="PROSITE" id="PS51819"/>
    </source>
</evidence>
<dbReference type="CDD" id="cd06587">
    <property type="entry name" value="VOC"/>
    <property type="match status" value="1"/>
</dbReference>
<dbReference type="STRING" id="50340.PF66_01716"/>
<keyword evidence="2" id="KW-0456">Lyase</keyword>
<dbReference type="InterPro" id="IPR029068">
    <property type="entry name" value="Glyas_Bleomycin-R_OHBP_Dase"/>
</dbReference>
<keyword evidence="3" id="KW-1185">Reference proteome</keyword>
<protein>
    <submittedName>
        <fullName evidence="2">Lactoylglutathione lyase family protein</fullName>
    </submittedName>
</protein>
<dbReference type="AlphaFoldDB" id="A0A0M9GIL9"/>
<dbReference type="Proteomes" id="UP000037931">
    <property type="component" value="Unassembled WGS sequence"/>
</dbReference>
<accession>A0A0M9GIL9</accession>
<dbReference type="InterPro" id="IPR037523">
    <property type="entry name" value="VOC_core"/>
</dbReference>
<dbReference type="SUPFAM" id="SSF54593">
    <property type="entry name" value="Glyoxalase/Bleomycin resistance protein/Dihydroxybiphenyl dioxygenase"/>
    <property type="match status" value="1"/>
</dbReference>
<dbReference type="Gene3D" id="3.10.180.10">
    <property type="entry name" value="2,3-Dihydroxybiphenyl 1,2-Dioxygenase, domain 1"/>
    <property type="match status" value="1"/>
</dbReference>
<gene>
    <name evidence="2" type="ORF">PF66_01716</name>
</gene>
<dbReference type="GO" id="GO:0016829">
    <property type="term" value="F:lyase activity"/>
    <property type="evidence" value="ECO:0007669"/>
    <property type="project" value="UniProtKB-KW"/>
</dbReference>
<dbReference type="PROSITE" id="PS51819">
    <property type="entry name" value="VOC"/>
    <property type="match status" value="1"/>
</dbReference>
<proteinExistence type="predicted"/>
<evidence type="ECO:0000313" key="2">
    <source>
        <dbReference type="EMBL" id="KPA92132.1"/>
    </source>
</evidence>
<organism evidence="2 3">
    <name type="scientific">Pseudomonas asplenii</name>
    <dbReference type="NCBI Taxonomy" id="53407"/>
    <lineage>
        <taxon>Bacteria</taxon>
        <taxon>Pseudomonadati</taxon>
        <taxon>Pseudomonadota</taxon>
        <taxon>Gammaproteobacteria</taxon>
        <taxon>Pseudomonadales</taxon>
        <taxon>Pseudomonadaceae</taxon>
        <taxon>Pseudomonas</taxon>
    </lineage>
</organism>
<reference evidence="2 3" key="1">
    <citation type="journal article" date="2015" name="PLoS ONE">
        <title>Rice-Infecting Pseudomonas Genomes Are Highly Accessorized and Harbor Multiple Putative Virulence Mechanisms to Cause Sheath Brown Rot.</title>
        <authorList>
            <person name="Quibod I.L."/>
            <person name="Grande G."/>
            <person name="Oreiro E.G."/>
            <person name="Borja F.N."/>
            <person name="Dossa G.S."/>
            <person name="Mauleon R."/>
            <person name="Cruz C.V."/>
            <person name="Oliva R."/>
        </authorList>
    </citation>
    <scope>NUCLEOTIDE SEQUENCE [LARGE SCALE GENOMIC DNA]</scope>
    <source>
        <strain evidence="2 3">IRRI 6609</strain>
    </source>
</reference>
<dbReference type="PATRIC" id="fig|50340.43.peg.4875"/>
<name>A0A0M9GIL9_9PSED</name>
<dbReference type="InterPro" id="IPR004360">
    <property type="entry name" value="Glyas_Fos-R_dOase_dom"/>
</dbReference>
<dbReference type="OrthoDB" id="9794917at2"/>